<gene>
    <name evidence="2" type="ORF">GSPATT00034437001</name>
</gene>
<name>A0C2E2_PARTE</name>
<dbReference type="Proteomes" id="UP000000600">
    <property type="component" value="Unassembled WGS sequence"/>
</dbReference>
<dbReference type="OrthoDB" id="300027at2759"/>
<dbReference type="InParanoid" id="A0C2E2"/>
<feature type="region of interest" description="Disordered" evidence="1">
    <location>
        <begin position="30"/>
        <end position="51"/>
    </location>
</feature>
<evidence type="ECO:0000313" key="2">
    <source>
        <dbReference type="EMBL" id="CAK64959.1"/>
    </source>
</evidence>
<dbReference type="KEGG" id="ptm:GSPATT00034437001"/>
<organism evidence="2 3">
    <name type="scientific">Paramecium tetraurelia</name>
    <dbReference type="NCBI Taxonomy" id="5888"/>
    <lineage>
        <taxon>Eukaryota</taxon>
        <taxon>Sar</taxon>
        <taxon>Alveolata</taxon>
        <taxon>Ciliophora</taxon>
        <taxon>Intramacronucleata</taxon>
        <taxon>Oligohymenophorea</taxon>
        <taxon>Peniculida</taxon>
        <taxon>Parameciidae</taxon>
        <taxon>Paramecium</taxon>
    </lineage>
</organism>
<dbReference type="RefSeq" id="XP_001432356.1">
    <property type="nucleotide sequence ID" value="XM_001432319.1"/>
</dbReference>
<reference evidence="2 3" key="1">
    <citation type="journal article" date="2006" name="Nature">
        <title>Global trends of whole-genome duplications revealed by the ciliate Paramecium tetraurelia.</title>
        <authorList>
            <consortium name="Genoscope"/>
            <person name="Aury J.-M."/>
            <person name="Jaillon O."/>
            <person name="Duret L."/>
            <person name="Noel B."/>
            <person name="Jubin C."/>
            <person name="Porcel B.M."/>
            <person name="Segurens B."/>
            <person name="Daubin V."/>
            <person name="Anthouard V."/>
            <person name="Aiach N."/>
            <person name="Arnaiz O."/>
            <person name="Billaut A."/>
            <person name="Beisson J."/>
            <person name="Blanc I."/>
            <person name="Bouhouche K."/>
            <person name="Camara F."/>
            <person name="Duharcourt S."/>
            <person name="Guigo R."/>
            <person name="Gogendeau D."/>
            <person name="Katinka M."/>
            <person name="Keller A.-M."/>
            <person name="Kissmehl R."/>
            <person name="Klotz C."/>
            <person name="Koll F."/>
            <person name="Le Moue A."/>
            <person name="Lepere C."/>
            <person name="Malinsky S."/>
            <person name="Nowacki M."/>
            <person name="Nowak J.K."/>
            <person name="Plattner H."/>
            <person name="Poulain J."/>
            <person name="Ruiz F."/>
            <person name="Serrano V."/>
            <person name="Zagulski M."/>
            <person name="Dessen P."/>
            <person name="Betermier M."/>
            <person name="Weissenbach J."/>
            <person name="Scarpelli C."/>
            <person name="Schachter V."/>
            <person name="Sperling L."/>
            <person name="Meyer E."/>
            <person name="Cohen J."/>
            <person name="Wincker P."/>
        </authorList>
    </citation>
    <scope>NUCLEOTIDE SEQUENCE [LARGE SCALE GENOMIC DNA]</scope>
    <source>
        <strain evidence="2 3">Stock d4-2</strain>
    </source>
</reference>
<evidence type="ECO:0000256" key="1">
    <source>
        <dbReference type="SAM" id="MobiDB-lite"/>
    </source>
</evidence>
<protein>
    <submittedName>
        <fullName evidence="2">Uncharacterized protein</fullName>
    </submittedName>
</protein>
<sequence length="160" mass="18988">MNEKIDHHLEMQETNYMLLQQFEKATELQEQETQNRYYDHSDLSSPTRQSKKKERIVEQLLANRARFNDRTALFNLVNTLQLVNDSTKFQAITLYNLSSIINIEGQSNLKFYDTTQIYSFYVWNQQGSLHVYYLIIIYNNGSYFKIINVFGGLFLCCIKK</sequence>
<dbReference type="AlphaFoldDB" id="A0C2E2"/>
<evidence type="ECO:0000313" key="3">
    <source>
        <dbReference type="Proteomes" id="UP000000600"/>
    </source>
</evidence>
<proteinExistence type="predicted"/>
<dbReference type="EMBL" id="CT868035">
    <property type="protein sequence ID" value="CAK64959.1"/>
    <property type="molecule type" value="Genomic_DNA"/>
</dbReference>
<keyword evidence="3" id="KW-1185">Reference proteome</keyword>
<dbReference type="GeneID" id="5018141"/>
<dbReference type="HOGENOM" id="CLU_1655558_0_0_1"/>
<accession>A0C2E2</accession>